<sequence>MGLDQLVDGCSQVGGSVAGDPTPALVLGATHFIQPLRTHRYVGRFGQARCADGSRWTQLGQAVQANTAYFVELLARGNRPRPGKPSSGFTCAFEAGRVRRHLAKRGNQSGRRIRYVAQPDPPRLSCDREPAGDLDQSPALIQFLQQGKVFR</sequence>
<reference evidence="2" key="1">
    <citation type="journal article" date="2019" name="Int. J. Syst. Evol. Microbiol.">
        <title>The Global Catalogue of Microorganisms (GCM) 10K type strain sequencing project: providing services to taxonomists for standard genome sequencing and annotation.</title>
        <authorList>
            <consortium name="The Broad Institute Genomics Platform"/>
            <consortium name="The Broad Institute Genome Sequencing Center for Infectious Disease"/>
            <person name="Wu L."/>
            <person name="Ma J."/>
        </authorList>
    </citation>
    <scope>NUCLEOTIDE SEQUENCE [LARGE SCALE GENOMIC DNA]</scope>
    <source>
        <strain evidence="2">JCM 14307</strain>
    </source>
</reference>
<accession>A0ABP4V8G8</accession>
<comment type="caution">
    <text evidence="1">The sequence shown here is derived from an EMBL/GenBank/DDBJ whole genome shotgun (WGS) entry which is preliminary data.</text>
</comment>
<dbReference type="EMBL" id="BAAANF010000030">
    <property type="protein sequence ID" value="GAA1718631.1"/>
    <property type="molecule type" value="Genomic_DNA"/>
</dbReference>
<evidence type="ECO:0000313" key="2">
    <source>
        <dbReference type="Proteomes" id="UP001500280"/>
    </source>
</evidence>
<protein>
    <submittedName>
        <fullName evidence="1">Uncharacterized protein</fullName>
    </submittedName>
</protein>
<organism evidence="1 2">
    <name type="scientific">Kribbella yunnanensis</name>
    <dbReference type="NCBI Taxonomy" id="190194"/>
    <lineage>
        <taxon>Bacteria</taxon>
        <taxon>Bacillati</taxon>
        <taxon>Actinomycetota</taxon>
        <taxon>Actinomycetes</taxon>
        <taxon>Propionibacteriales</taxon>
        <taxon>Kribbellaceae</taxon>
        <taxon>Kribbella</taxon>
    </lineage>
</organism>
<name>A0ABP4V8G8_9ACTN</name>
<dbReference type="Proteomes" id="UP001500280">
    <property type="component" value="Unassembled WGS sequence"/>
</dbReference>
<gene>
    <name evidence="1" type="ORF">GCM10009745_79300</name>
</gene>
<keyword evidence="2" id="KW-1185">Reference proteome</keyword>
<evidence type="ECO:0000313" key="1">
    <source>
        <dbReference type="EMBL" id="GAA1718631.1"/>
    </source>
</evidence>
<proteinExistence type="predicted"/>